<organism evidence="7 8">
    <name type="scientific">Ruminococcus gauvreauii</name>
    <dbReference type="NCBI Taxonomy" id="438033"/>
    <lineage>
        <taxon>Bacteria</taxon>
        <taxon>Bacillati</taxon>
        <taxon>Bacillota</taxon>
        <taxon>Clostridia</taxon>
        <taxon>Eubacteriales</taxon>
        <taxon>Oscillospiraceae</taxon>
        <taxon>Ruminococcus</taxon>
    </lineage>
</organism>
<dbReference type="Gene3D" id="1.10.287.470">
    <property type="entry name" value="Helix hairpin bin"/>
    <property type="match status" value="1"/>
</dbReference>
<dbReference type="NCBIfam" id="TIGR01730">
    <property type="entry name" value="RND_mfp"/>
    <property type="match status" value="1"/>
</dbReference>
<comment type="subcellular location">
    <subcellularLocation>
        <location evidence="1">Cell envelope</location>
    </subcellularLocation>
</comment>
<evidence type="ECO:0000256" key="1">
    <source>
        <dbReference type="ARBA" id="ARBA00004196"/>
    </source>
</evidence>
<reference evidence="7" key="1">
    <citation type="journal article" date="2022" name="Cell">
        <title>Design, construction, and in vivo augmentation of a complex gut microbiome.</title>
        <authorList>
            <person name="Cheng A.G."/>
            <person name="Ho P.Y."/>
            <person name="Aranda-Diaz A."/>
            <person name="Jain S."/>
            <person name="Yu F.B."/>
            <person name="Meng X."/>
            <person name="Wang M."/>
            <person name="Iakiviak M."/>
            <person name="Nagashima K."/>
            <person name="Zhao A."/>
            <person name="Murugkar P."/>
            <person name="Patil A."/>
            <person name="Atabakhsh K."/>
            <person name="Weakley A."/>
            <person name="Yan J."/>
            <person name="Brumbaugh A.R."/>
            <person name="Higginbottom S."/>
            <person name="Dimas A."/>
            <person name="Shiver A.L."/>
            <person name="Deutschbauer A."/>
            <person name="Neff N."/>
            <person name="Sonnenburg J.L."/>
            <person name="Huang K.C."/>
            <person name="Fischbach M.A."/>
        </authorList>
    </citation>
    <scope>NUCLEOTIDE SEQUENCE</scope>
    <source>
        <strain evidence="7">DSM 19829</strain>
    </source>
</reference>
<keyword evidence="3 4" id="KW-0175">Coiled coil</keyword>
<dbReference type="PANTHER" id="PTHR32347">
    <property type="entry name" value="EFFLUX SYSTEM COMPONENT YKNX-RELATED"/>
    <property type="match status" value="1"/>
</dbReference>
<dbReference type="Gene3D" id="2.40.30.170">
    <property type="match status" value="1"/>
</dbReference>
<evidence type="ECO:0000256" key="5">
    <source>
        <dbReference type="SAM" id="MobiDB-lite"/>
    </source>
</evidence>
<name>A0ABY5VIZ5_9FIRM</name>
<evidence type="ECO:0000256" key="4">
    <source>
        <dbReference type="SAM" id="Coils"/>
    </source>
</evidence>
<feature type="region of interest" description="Disordered" evidence="5">
    <location>
        <begin position="521"/>
        <end position="546"/>
    </location>
</feature>
<evidence type="ECO:0000256" key="3">
    <source>
        <dbReference type="ARBA" id="ARBA00023054"/>
    </source>
</evidence>
<dbReference type="Proteomes" id="UP001060164">
    <property type="component" value="Chromosome"/>
</dbReference>
<comment type="similarity">
    <text evidence="2">Belongs to the membrane fusion protein (MFP) (TC 8.A.1) family.</text>
</comment>
<dbReference type="Gene3D" id="2.40.420.20">
    <property type="match status" value="1"/>
</dbReference>
<feature type="coiled-coil region" evidence="4">
    <location>
        <begin position="163"/>
        <end position="219"/>
    </location>
</feature>
<evidence type="ECO:0000313" key="7">
    <source>
        <dbReference type="EMBL" id="UWP60565.1"/>
    </source>
</evidence>
<proteinExistence type="inferred from homology"/>
<evidence type="ECO:0000259" key="6">
    <source>
        <dbReference type="Pfam" id="PF25989"/>
    </source>
</evidence>
<dbReference type="InterPro" id="IPR058637">
    <property type="entry name" value="YknX-like_C"/>
</dbReference>
<dbReference type="RefSeq" id="WP_044983727.1">
    <property type="nucleotide sequence ID" value="NZ_CABLBR010000002.1"/>
</dbReference>
<dbReference type="Gene3D" id="2.40.50.100">
    <property type="match status" value="1"/>
</dbReference>
<dbReference type="InterPro" id="IPR050465">
    <property type="entry name" value="UPF0194_transport"/>
</dbReference>
<protein>
    <submittedName>
        <fullName evidence="7">Efflux RND transporter periplasmic adaptor subunit</fullName>
    </submittedName>
</protein>
<evidence type="ECO:0000256" key="2">
    <source>
        <dbReference type="ARBA" id="ARBA00009477"/>
    </source>
</evidence>
<gene>
    <name evidence="7" type="ORF">NQ502_05930</name>
</gene>
<accession>A0ABY5VIZ5</accession>
<evidence type="ECO:0000313" key="8">
    <source>
        <dbReference type="Proteomes" id="UP001060164"/>
    </source>
</evidence>
<dbReference type="EMBL" id="CP102290">
    <property type="protein sequence ID" value="UWP60565.1"/>
    <property type="molecule type" value="Genomic_DNA"/>
</dbReference>
<feature type="coiled-coil region" evidence="4">
    <location>
        <begin position="92"/>
        <end position="119"/>
    </location>
</feature>
<feature type="domain" description="YknX-like C-terminal permuted SH3-like" evidence="6">
    <location>
        <begin position="458"/>
        <end position="513"/>
    </location>
</feature>
<dbReference type="InterPro" id="IPR006143">
    <property type="entry name" value="RND_pump_MFP"/>
</dbReference>
<keyword evidence="8" id="KW-1185">Reference proteome</keyword>
<sequence>MVKKKKINKIMIGVIAAVVVIIAVLALASKNVKAPEATAQVNVINVEKGDVSEELDATGTVKSLQKKTFYSPVNATVQDMPFEVGDSVKEGEQLITYDLEDLEKENQKAELNVKSGKLDYNDAVNQANKAADKQATAAANAQSLQAQVDDWQQYVYDLQDAIAAETENAKNEAIQEAQDATAEAQELYAQQKAEYDKEKAEYDKKLEKLSKVKADALKRSQLPSATEEQKAKALEDYSLAVDDYNRLAAQPPTEPAYSTGAGGAVSGEEIASTDTTELQRELERASATLAELQGELASEKAAAEADVSTLTAETKEKMQVATNLSELEAKSVEELIAEGKKGVQAEFTGVISDSKVAGGAAVSQGMEMFTLESTKNVCVEIQVSKYDFAMLKEGQKATITLGDNTYQGTLTKINKVAIPNEKGTPMIGATVKIDNPDENIFIGVEAKVTVQAASADNVLVVPVEAVNIGNDGSFCYVLRDGVIAKQTIETGISSDEYMEVKSGLKEGDQVIPDLGTLQEGDQAQAASGAAGGADGVPEGAVLEDDV</sequence>
<dbReference type="SUPFAM" id="SSF111369">
    <property type="entry name" value="HlyD-like secretion proteins"/>
    <property type="match status" value="2"/>
</dbReference>
<dbReference type="PANTHER" id="PTHR32347:SF23">
    <property type="entry name" value="BLL5650 PROTEIN"/>
    <property type="match status" value="1"/>
</dbReference>
<dbReference type="Pfam" id="PF25989">
    <property type="entry name" value="YknX_C"/>
    <property type="match status" value="1"/>
</dbReference>
<feature type="region of interest" description="Disordered" evidence="5">
    <location>
        <begin position="250"/>
        <end position="280"/>
    </location>
</feature>